<evidence type="ECO:0000313" key="2">
    <source>
        <dbReference type="EMBL" id="PWL01847.1"/>
    </source>
</evidence>
<dbReference type="Proteomes" id="UP000245523">
    <property type="component" value="Unassembled WGS sequence"/>
</dbReference>
<comment type="caution">
    <text evidence="2">The sequence shown here is derived from an EMBL/GenBank/DDBJ whole genome shotgun (WGS) entry which is preliminary data.</text>
</comment>
<sequence>MPQYNHLREIYPLDFTFSTNQEIPIDGDTFFNLSEEEKKNIARLIDRQNKLFDENALTNSPLPIPFKKRNPFLKFDSPDKAALNWVYLFNDESKRRNREAATFIFEDKNGEYYAQNSPAWFDLDSFDIPTLNRIAERERNFDKVVGVAHTHGAYDPNYDSENFSNEFDFETGIPYGDIPFANEYNIPLYLGTPNDTFRVFVPGEGEDKLYMGDLK</sequence>
<keyword evidence="3" id="KW-1185">Reference proteome</keyword>
<dbReference type="Pfam" id="PF14220">
    <property type="entry name" value="DUF4329"/>
    <property type="match status" value="1"/>
</dbReference>
<evidence type="ECO:0000259" key="1">
    <source>
        <dbReference type="Pfam" id="PF14220"/>
    </source>
</evidence>
<organism evidence="2 3">
    <name type="scientific">Hallerella porci</name>
    <dbReference type="NCBI Taxonomy" id="1945871"/>
    <lineage>
        <taxon>Bacteria</taxon>
        <taxon>Pseudomonadati</taxon>
        <taxon>Fibrobacterota</taxon>
        <taxon>Fibrobacteria</taxon>
        <taxon>Fibrobacterales</taxon>
        <taxon>Fibrobacteraceae</taxon>
        <taxon>Hallerella</taxon>
    </lineage>
</organism>
<reference evidence="2 3" key="1">
    <citation type="submission" date="2018-05" db="EMBL/GenBank/DDBJ databases">
        <title>Animal gut microbial communities from fecal samples from Wisconsin, USA.</title>
        <authorList>
            <person name="Neumann A."/>
        </authorList>
    </citation>
    <scope>NUCLEOTIDE SEQUENCE [LARGE SCALE GENOMIC DNA]</scope>
    <source>
        <strain evidence="2 3">UWS4</strain>
    </source>
</reference>
<dbReference type="InterPro" id="IPR025479">
    <property type="entry name" value="DUF4329"/>
</dbReference>
<dbReference type="EMBL" id="QGHD01000010">
    <property type="protein sequence ID" value="PWL01847.1"/>
    <property type="molecule type" value="Genomic_DNA"/>
</dbReference>
<feature type="domain" description="DUF4329" evidence="1">
    <location>
        <begin position="80"/>
        <end position="197"/>
    </location>
</feature>
<accession>A0ABX5LP15</accession>
<evidence type="ECO:0000313" key="3">
    <source>
        <dbReference type="Proteomes" id="UP000245523"/>
    </source>
</evidence>
<protein>
    <submittedName>
        <fullName evidence="2">Uncharacterized protein DUF4329</fullName>
    </submittedName>
</protein>
<gene>
    <name evidence="2" type="ORF">B0H50_11012</name>
</gene>
<proteinExistence type="predicted"/>
<dbReference type="RefSeq" id="WP_109587443.1">
    <property type="nucleotide sequence ID" value="NZ_QGHD01000010.1"/>
</dbReference>
<name>A0ABX5LP15_9BACT</name>